<evidence type="ECO:0000313" key="1">
    <source>
        <dbReference type="EMBL" id="RKR03579.1"/>
    </source>
</evidence>
<dbReference type="AlphaFoldDB" id="A0A495DNH7"/>
<dbReference type="Proteomes" id="UP000273675">
    <property type="component" value="Unassembled WGS sequence"/>
</dbReference>
<proteinExistence type="predicted"/>
<organism evidence="1 2">
    <name type="scientific">Maricaulis maris</name>
    <dbReference type="NCBI Taxonomy" id="74318"/>
    <lineage>
        <taxon>Bacteria</taxon>
        <taxon>Pseudomonadati</taxon>
        <taxon>Pseudomonadota</taxon>
        <taxon>Alphaproteobacteria</taxon>
        <taxon>Maricaulales</taxon>
        <taxon>Maricaulaceae</taxon>
        <taxon>Maricaulis</taxon>
    </lineage>
</organism>
<dbReference type="EMBL" id="RBIM01000001">
    <property type="protein sequence ID" value="RKR03579.1"/>
    <property type="molecule type" value="Genomic_DNA"/>
</dbReference>
<name>A0A495DNH7_9PROT</name>
<comment type="caution">
    <text evidence="1">The sequence shown here is derived from an EMBL/GenBank/DDBJ whole genome shotgun (WGS) entry which is preliminary data.</text>
</comment>
<reference evidence="1 2" key="1">
    <citation type="submission" date="2018-10" db="EMBL/GenBank/DDBJ databases">
        <title>Genomic Encyclopedia of Type Strains, Phase IV (KMG-IV): sequencing the most valuable type-strain genomes for metagenomic binning, comparative biology and taxonomic classification.</title>
        <authorList>
            <person name="Goeker M."/>
        </authorList>
    </citation>
    <scope>NUCLEOTIDE SEQUENCE [LARGE SCALE GENOMIC DNA]</scope>
    <source>
        <strain evidence="1 2">DSM 4734</strain>
    </source>
</reference>
<accession>A0A495DNH7</accession>
<protein>
    <submittedName>
        <fullName evidence="1">Uncharacterized protein</fullName>
    </submittedName>
</protein>
<gene>
    <name evidence="1" type="ORF">C7435_0015</name>
</gene>
<evidence type="ECO:0000313" key="2">
    <source>
        <dbReference type="Proteomes" id="UP000273675"/>
    </source>
</evidence>
<sequence length="109" mass="12003">MSAVVYLSEDKVVAGRRIDGDEDANGLLQQLRNKTGRDWIVRVHVHAGRRPLFGASATTRHYDLCLPCGGEWQVLNLCTKSGGSLFDDDGNSREHVMNYMLGLLAGLES</sequence>
<dbReference type="RefSeq" id="WP_121209563.1">
    <property type="nucleotide sequence ID" value="NZ_RBIM01000001.1"/>
</dbReference>